<evidence type="ECO:0000256" key="3">
    <source>
        <dbReference type="ARBA" id="ARBA00023239"/>
    </source>
</evidence>
<comment type="cofactor">
    <cofactor evidence="1">
        <name>pyridoxal 5'-phosphate</name>
        <dbReference type="ChEBI" id="CHEBI:597326"/>
    </cofactor>
</comment>
<dbReference type="Gene3D" id="3.40.50.1100">
    <property type="match status" value="1"/>
</dbReference>
<dbReference type="GO" id="GO:0004794">
    <property type="term" value="F:threonine deaminase activity"/>
    <property type="evidence" value="ECO:0007669"/>
    <property type="project" value="TreeGrafter"/>
</dbReference>
<dbReference type="EMBL" id="AUZZ01003331">
    <property type="protein sequence ID" value="EQD57261.1"/>
    <property type="molecule type" value="Genomic_DNA"/>
</dbReference>
<accession>T1A9A9</accession>
<dbReference type="GO" id="GO:0009097">
    <property type="term" value="P:isoleucine biosynthetic process"/>
    <property type="evidence" value="ECO:0007669"/>
    <property type="project" value="TreeGrafter"/>
</dbReference>
<dbReference type="InterPro" id="IPR044561">
    <property type="entry name" value="ACT_ThrD-II-like"/>
</dbReference>
<dbReference type="GO" id="GO:0006567">
    <property type="term" value="P:L-threonine catabolic process"/>
    <property type="evidence" value="ECO:0007669"/>
    <property type="project" value="TreeGrafter"/>
</dbReference>
<organism evidence="4">
    <name type="scientific">mine drainage metagenome</name>
    <dbReference type="NCBI Taxonomy" id="410659"/>
    <lineage>
        <taxon>unclassified sequences</taxon>
        <taxon>metagenomes</taxon>
        <taxon>ecological metagenomes</taxon>
    </lineage>
</organism>
<dbReference type="GO" id="GO:0006565">
    <property type="term" value="P:L-serine catabolic process"/>
    <property type="evidence" value="ECO:0007669"/>
    <property type="project" value="TreeGrafter"/>
</dbReference>
<dbReference type="AlphaFoldDB" id="T1A9A9"/>
<dbReference type="SUPFAM" id="SSF53686">
    <property type="entry name" value="Tryptophan synthase beta subunit-like PLP-dependent enzymes"/>
    <property type="match status" value="1"/>
</dbReference>
<proteinExistence type="predicted"/>
<evidence type="ECO:0000256" key="2">
    <source>
        <dbReference type="ARBA" id="ARBA00022898"/>
    </source>
</evidence>
<gene>
    <name evidence="4" type="ORF">B2A_04888</name>
</gene>
<dbReference type="CDD" id="cd04886">
    <property type="entry name" value="ACT_ThrD-II-like"/>
    <property type="match status" value="1"/>
</dbReference>
<name>T1A9A9_9ZZZZ</name>
<reference evidence="4" key="1">
    <citation type="submission" date="2013-08" db="EMBL/GenBank/DDBJ databases">
        <authorList>
            <person name="Mendez C."/>
            <person name="Richter M."/>
            <person name="Ferrer M."/>
            <person name="Sanchez J."/>
        </authorList>
    </citation>
    <scope>NUCLEOTIDE SEQUENCE</scope>
</reference>
<sequence length="151" mass="16195">DRAIARATFSLLDRAKILAEGAGAIPLAGLRAYPERVGPGPVVLVISGGNLDAFTLSRILFIGLAAEGRLLRLRAGLRDVPGQLEAFLDIARTEGANVRQIQHGRESPDRPPGEVTVELDFEVRDADHGAAVEAAYRTKGWPIERLPLGPE</sequence>
<feature type="non-terminal residue" evidence="4">
    <location>
        <position position="1"/>
    </location>
</feature>
<dbReference type="InterPro" id="IPR036052">
    <property type="entry name" value="TrpB-like_PALP_sf"/>
</dbReference>
<dbReference type="PANTHER" id="PTHR48078:SF6">
    <property type="entry name" value="L-THREONINE DEHYDRATASE CATABOLIC TDCB"/>
    <property type="match status" value="1"/>
</dbReference>
<dbReference type="InterPro" id="IPR050147">
    <property type="entry name" value="Ser/Thr_Dehydratase"/>
</dbReference>
<keyword evidence="2" id="KW-0663">Pyridoxal phosphate</keyword>
<dbReference type="PANTHER" id="PTHR48078">
    <property type="entry name" value="THREONINE DEHYDRATASE, MITOCHONDRIAL-RELATED"/>
    <property type="match status" value="1"/>
</dbReference>
<reference evidence="4" key="2">
    <citation type="journal article" date="2014" name="ISME J.">
        <title>Microbial stratification in low pH oxic and suboxic macroscopic growths along an acid mine drainage.</title>
        <authorList>
            <person name="Mendez-Garcia C."/>
            <person name="Mesa V."/>
            <person name="Sprenger R.R."/>
            <person name="Richter M."/>
            <person name="Diez M.S."/>
            <person name="Solano J."/>
            <person name="Bargiela R."/>
            <person name="Golyshina O.V."/>
            <person name="Manteca A."/>
            <person name="Ramos J.L."/>
            <person name="Gallego J.R."/>
            <person name="Llorente I."/>
            <person name="Martins Dos Santos V.A."/>
            <person name="Jensen O.N."/>
            <person name="Pelaez A.I."/>
            <person name="Sanchez J."/>
            <person name="Ferrer M."/>
        </authorList>
    </citation>
    <scope>NUCLEOTIDE SEQUENCE</scope>
</reference>
<keyword evidence="3" id="KW-0456">Lyase</keyword>
<evidence type="ECO:0000313" key="4">
    <source>
        <dbReference type="EMBL" id="EQD57261.1"/>
    </source>
</evidence>
<evidence type="ECO:0000256" key="1">
    <source>
        <dbReference type="ARBA" id="ARBA00001933"/>
    </source>
</evidence>
<comment type="caution">
    <text evidence="4">The sequence shown here is derived from an EMBL/GenBank/DDBJ whole genome shotgun (WGS) entry which is preliminary data.</text>
</comment>
<dbReference type="GO" id="GO:0003941">
    <property type="term" value="F:L-serine ammonia-lyase activity"/>
    <property type="evidence" value="ECO:0007669"/>
    <property type="project" value="TreeGrafter"/>
</dbReference>
<protein>
    <submittedName>
        <fullName evidence="4">Threonine dehydratase</fullName>
    </submittedName>
</protein>